<dbReference type="NCBIfam" id="TIGR00254">
    <property type="entry name" value="GGDEF"/>
    <property type="match status" value="1"/>
</dbReference>
<dbReference type="PROSITE" id="PS50887">
    <property type="entry name" value="GGDEF"/>
    <property type="match status" value="1"/>
</dbReference>
<dbReference type="Gene3D" id="3.30.70.270">
    <property type="match status" value="1"/>
</dbReference>
<reference evidence="3 4" key="1">
    <citation type="submission" date="2020-04" db="EMBL/GenBank/DDBJ databases">
        <authorList>
            <person name="Zhang R."/>
            <person name="Schippers A."/>
        </authorList>
    </citation>
    <scope>NUCLEOTIDE SEQUENCE [LARGE SCALE GENOMIC DNA]</scope>
    <source>
        <strain evidence="3 4">DSM 109850</strain>
    </source>
</reference>
<proteinExistence type="predicted"/>
<keyword evidence="1" id="KW-0472">Membrane</keyword>
<accession>A0A7Y0L431</accession>
<keyword evidence="4" id="KW-1185">Reference proteome</keyword>
<keyword evidence="1" id="KW-1133">Transmembrane helix</keyword>
<feature type="domain" description="GGDEF" evidence="2">
    <location>
        <begin position="109"/>
        <end position="242"/>
    </location>
</feature>
<dbReference type="GO" id="GO:0043709">
    <property type="term" value="P:cell adhesion involved in single-species biofilm formation"/>
    <property type="evidence" value="ECO:0007669"/>
    <property type="project" value="TreeGrafter"/>
</dbReference>
<comment type="caution">
    <text evidence="3">The sequence shown here is derived from an EMBL/GenBank/DDBJ whole genome shotgun (WGS) entry which is preliminary data.</text>
</comment>
<evidence type="ECO:0000256" key="1">
    <source>
        <dbReference type="SAM" id="Phobius"/>
    </source>
</evidence>
<dbReference type="GO" id="GO:1902201">
    <property type="term" value="P:negative regulation of bacterial-type flagellum-dependent cell motility"/>
    <property type="evidence" value="ECO:0007669"/>
    <property type="project" value="TreeGrafter"/>
</dbReference>
<dbReference type="InterPro" id="IPR050469">
    <property type="entry name" value="Diguanylate_Cyclase"/>
</dbReference>
<dbReference type="PANTHER" id="PTHR45138:SF24">
    <property type="entry name" value="DIGUANYLATE CYCLASE DGCC-RELATED"/>
    <property type="match status" value="1"/>
</dbReference>
<dbReference type="CDD" id="cd01949">
    <property type="entry name" value="GGDEF"/>
    <property type="match status" value="1"/>
</dbReference>
<dbReference type="SMART" id="SM00267">
    <property type="entry name" value="GGDEF"/>
    <property type="match status" value="1"/>
</dbReference>
<evidence type="ECO:0000259" key="2">
    <source>
        <dbReference type="PROSITE" id="PS50887"/>
    </source>
</evidence>
<dbReference type="AlphaFoldDB" id="A0A7Y0L431"/>
<organism evidence="3 4">
    <name type="scientific">Sulfobacillus harzensis</name>
    <dbReference type="NCBI Taxonomy" id="2729629"/>
    <lineage>
        <taxon>Bacteria</taxon>
        <taxon>Bacillati</taxon>
        <taxon>Bacillota</taxon>
        <taxon>Clostridia</taxon>
        <taxon>Eubacteriales</taxon>
        <taxon>Clostridiales Family XVII. Incertae Sedis</taxon>
        <taxon>Sulfobacillus</taxon>
    </lineage>
</organism>
<protein>
    <submittedName>
        <fullName evidence="3">GGDEF domain-containing protein</fullName>
    </submittedName>
</protein>
<sequence length="242" mass="26620">MGTKPPHRRRSVAAPRTMLWFVLATAGYTVGTTGIGWWGATTAHTVRTIIAESILWVIFLLTMLRFLMHRLVRPWQAAAIHDDLTGVLRAGAFWERAERQMTEAMIARHPTAFVFFDLDDFKQINDQYGHAVGDAVLQALSTILRQSVRSGDLLGRLGGEEFGWFMTGVAPADAVLAAQRVLARCRTTAVLPLRGFSLSGGLAVASPDPAEPLTAWDLGRRADYALYQAKAQGKGQIVQFMP</sequence>
<dbReference type="GO" id="GO:0005886">
    <property type="term" value="C:plasma membrane"/>
    <property type="evidence" value="ECO:0007669"/>
    <property type="project" value="TreeGrafter"/>
</dbReference>
<dbReference type="InterPro" id="IPR043128">
    <property type="entry name" value="Rev_trsase/Diguanyl_cyclase"/>
</dbReference>
<dbReference type="RefSeq" id="WP_169099007.1">
    <property type="nucleotide sequence ID" value="NZ_JABBVZ010000026.1"/>
</dbReference>
<name>A0A7Y0L431_9FIRM</name>
<feature type="transmembrane region" description="Helical" evidence="1">
    <location>
        <begin position="46"/>
        <end position="67"/>
    </location>
</feature>
<dbReference type="EMBL" id="JABBVZ010000026">
    <property type="protein sequence ID" value="NMP22567.1"/>
    <property type="molecule type" value="Genomic_DNA"/>
</dbReference>
<gene>
    <name evidence="3" type="ORF">HIJ39_09415</name>
</gene>
<feature type="transmembrane region" description="Helical" evidence="1">
    <location>
        <begin position="20"/>
        <end position="40"/>
    </location>
</feature>
<dbReference type="InterPro" id="IPR000160">
    <property type="entry name" value="GGDEF_dom"/>
</dbReference>
<evidence type="ECO:0000313" key="3">
    <source>
        <dbReference type="EMBL" id="NMP22567.1"/>
    </source>
</evidence>
<dbReference type="SUPFAM" id="SSF55073">
    <property type="entry name" value="Nucleotide cyclase"/>
    <property type="match status" value="1"/>
</dbReference>
<dbReference type="GO" id="GO:0052621">
    <property type="term" value="F:diguanylate cyclase activity"/>
    <property type="evidence" value="ECO:0007669"/>
    <property type="project" value="TreeGrafter"/>
</dbReference>
<dbReference type="Pfam" id="PF00990">
    <property type="entry name" value="GGDEF"/>
    <property type="match status" value="1"/>
</dbReference>
<evidence type="ECO:0000313" key="4">
    <source>
        <dbReference type="Proteomes" id="UP000533476"/>
    </source>
</evidence>
<dbReference type="InterPro" id="IPR029787">
    <property type="entry name" value="Nucleotide_cyclase"/>
</dbReference>
<dbReference type="Proteomes" id="UP000533476">
    <property type="component" value="Unassembled WGS sequence"/>
</dbReference>
<dbReference type="PANTHER" id="PTHR45138">
    <property type="entry name" value="REGULATORY COMPONENTS OF SENSORY TRANSDUCTION SYSTEM"/>
    <property type="match status" value="1"/>
</dbReference>
<keyword evidence="1" id="KW-0812">Transmembrane</keyword>